<dbReference type="PANTHER" id="PTHR45626:SF16">
    <property type="entry name" value="ATP-DEPENDENT HELICASE ULS1"/>
    <property type="match status" value="1"/>
</dbReference>
<comment type="caution">
    <text evidence="14">The sequence shown here is derived from an EMBL/GenBank/DDBJ whole genome shotgun (WGS) entry which is preliminary data.</text>
</comment>
<feature type="region of interest" description="Disordered" evidence="10">
    <location>
        <begin position="422"/>
        <end position="450"/>
    </location>
</feature>
<keyword evidence="2" id="KW-0479">Metal-binding</keyword>
<dbReference type="Pfam" id="PF00097">
    <property type="entry name" value="zf-C3HC4"/>
    <property type="match status" value="1"/>
</dbReference>
<evidence type="ECO:0000256" key="7">
    <source>
        <dbReference type="ARBA" id="ARBA00022833"/>
    </source>
</evidence>
<evidence type="ECO:0000259" key="11">
    <source>
        <dbReference type="PROSITE" id="PS50089"/>
    </source>
</evidence>
<evidence type="ECO:0000313" key="15">
    <source>
        <dbReference type="Proteomes" id="UP000193648"/>
    </source>
</evidence>
<evidence type="ECO:0000259" key="13">
    <source>
        <dbReference type="PROSITE" id="PS51194"/>
    </source>
</evidence>
<dbReference type="PROSITE" id="PS51194">
    <property type="entry name" value="HELICASE_CTER"/>
    <property type="match status" value="1"/>
</dbReference>
<dbReference type="RefSeq" id="XP_021880249.1">
    <property type="nucleotide sequence ID" value="XM_022027133.1"/>
</dbReference>
<evidence type="ECO:0000259" key="12">
    <source>
        <dbReference type="PROSITE" id="PS51192"/>
    </source>
</evidence>
<keyword evidence="8" id="KW-0067">ATP-binding</keyword>
<dbReference type="InterPro" id="IPR014001">
    <property type="entry name" value="Helicase_ATP-bd"/>
</dbReference>
<dbReference type="SMART" id="SM00487">
    <property type="entry name" value="DEXDc"/>
    <property type="match status" value="1"/>
</dbReference>
<evidence type="ECO:0000256" key="1">
    <source>
        <dbReference type="ARBA" id="ARBA00007025"/>
    </source>
</evidence>
<dbReference type="GO" id="GO:0008270">
    <property type="term" value="F:zinc ion binding"/>
    <property type="evidence" value="ECO:0007669"/>
    <property type="project" value="UniProtKB-KW"/>
</dbReference>
<dbReference type="GO" id="GO:0008094">
    <property type="term" value="F:ATP-dependent activity, acting on DNA"/>
    <property type="evidence" value="ECO:0007669"/>
    <property type="project" value="TreeGrafter"/>
</dbReference>
<feature type="domain" description="RING-type" evidence="11">
    <location>
        <begin position="359"/>
        <end position="402"/>
    </location>
</feature>
<dbReference type="OrthoDB" id="448448at2759"/>
<dbReference type="InterPro" id="IPR013083">
    <property type="entry name" value="Znf_RING/FYVE/PHD"/>
</dbReference>
<dbReference type="AlphaFoldDB" id="A0A1Y2GJI3"/>
<evidence type="ECO:0000256" key="6">
    <source>
        <dbReference type="ARBA" id="ARBA00022806"/>
    </source>
</evidence>
<evidence type="ECO:0000256" key="10">
    <source>
        <dbReference type="SAM" id="MobiDB-lite"/>
    </source>
</evidence>
<sequence>MESGTNRGGILGDDMGLGKTIQAMALIVSRPCDPIDDPVIWDDRTIYHEPPPPSKLVKTKATLVVAPVALMYQWAEEIRTKTQPGLLKVHVYHGNGKFYDPEFLRRYDVIITTITTLANEFGNKEPNPNKCRAIGTLFKGHFHRVIIDEAHVIKNKHTKSSKACTAVAATYRWCLTGTPIQNNIDELYSLIRFLGVKPYCDWEEFRNKISTPMKKQRQYGRAMQRVQALLKAVCLRRTKASMVDGKPILNLPARNVQRVPTLFSDDERAFYVALETRTRERFNAYVKAGTVMKNYSNILVLLLRLRQACCHPHLINDFEKAMDDKTPQDKRAHTDRLLDGLLKDIRRRLIERGLDAIECPICMDVGEESVILSGCGHIYCRACITAHLSRHDEEERRCPECRRLAPIENLISVADFNARFNPTPVAEAEDPKGKGKASDDESSRHPDILPPIPVPEELETWISSSKTDKMIEIVRSVQAKGEKIIVFSQFTSLLTLMERPLRDEGIKFLRYDGAMRPEQRNEAIIRMTNDPTIPLMLISLKCGSLGLNLTIANHVVIMDPWWNPALENQAIDRVHRIGQTKEVFVHRLCIPETVEDRILALQAKKQALADGALGEGTVPKLAKLGLQELMYLFRGDV</sequence>
<evidence type="ECO:0000256" key="2">
    <source>
        <dbReference type="ARBA" id="ARBA00022723"/>
    </source>
</evidence>
<dbReference type="InterPro" id="IPR027417">
    <property type="entry name" value="P-loop_NTPase"/>
</dbReference>
<dbReference type="GO" id="GO:0005634">
    <property type="term" value="C:nucleus"/>
    <property type="evidence" value="ECO:0007669"/>
    <property type="project" value="TreeGrafter"/>
</dbReference>
<comment type="similarity">
    <text evidence="1">Belongs to the SNF2/RAD54 helicase family.</text>
</comment>
<dbReference type="GO" id="GO:0005737">
    <property type="term" value="C:cytoplasm"/>
    <property type="evidence" value="ECO:0007669"/>
    <property type="project" value="TreeGrafter"/>
</dbReference>
<keyword evidence="6" id="KW-0347">Helicase</keyword>
<proteinExistence type="inferred from homology"/>
<evidence type="ECO:0000256" key="9">
    <source>
        <dbReference type="PROSITE-ProRule" id="PRU00175"/>
    </source>
</evidence>
<dbReference type="SUPFAM" id="SSF57850">
    <property type="entry name" value="RING/U-box"/>
    <property type="match status" value="1"/>
</dbReference>
<dbReference type="STRING" id="64571.A0A1Y2GJI3"/>
<dbReference type="Pfam" id="PF00271">
    <property type="entry name" value="Helicase_C"/>
    <property type="match status" value="1"/>
</dbReference>
<dbReference type="InterPro" id="IPR018957">
    <property type="entry name" value="Znf_C3HC4_RING-type"/>
</dbReference>
<dbReference type="Gene3D" id="3.40.50.10810">
    <property type="entry name" value="Tandem AAA-ATPase domain"/>
    <property type="match status" value="1"/>
</dbReference>
<accession>A0A1Y2GJI3</accession>
<protein>
    <submittedName>
        <fullName evidence="14">SNF2 family N-terminal domain-domain-containing protein</fullName>
    </submittedName>
</protein>
<dbReference type="InterPro" id="IPR000330">
    <property type="entry name" value="SNF2_N"/>
</dbReference>
<evidence type="ECO:0000256" key="5">
    <source>
        <dbReference type="ARBA" id="ARBA00022801"/>
    </source>
</evidence>
<keyword evidence="5" id="KW-0378">Hydrolase</keyword>
<dbReference type="GO" id="GO:0000724">
    <property type="term" value="P:double-strand break repair via homologous recombination"/>
    <property type="evidence" value="ECO:0007669"/>
    <property type="project" value="TreeGrafter"/>
</dbReference>
<dbReference type="GeneID" id="33568976"/>
<dbReference type="InParanoid" id="A0A1Y2GJI3"/>
<dbReference type="PROSITE" id="PS50089">
    <property type="entry name" value="ZF_RING_2"/>
    <property type="match status" value="1"/>
</dbReference>
<dbReference type="GO" id="GO:0016787">
    <property type="term" value="F:hydrolase activity"/>
    <property type="evidence" value="ECO:0007669"/>
    <property type="project" value="UniProtKB-KW"/>
</dbReference>
<keyword evidence="4 9" id="KW-0863">Zinc-finger</keyword>
<dbReference type="EMBL" id="MCFF01000024">
    <property type="protein sequence ID" value="ORZ12900.1"/>
    <property type="molecule type" value="Genomic_DNA"/>
</dbReference>
<evidence type="ECO:0000256" key="4">
    <source>
        <dbReference type="ARBA" id="ARBA00022771"/>
    </source>
</evidence>
<dbReference type="InterPro" id="IPR049730">
    <property type="entry name" value="SNF2/RAD54-like_C"/>
</dbReference>
<keyword evidence="15" id="KW-1185">Reference proteome</keyword>
<dbReference type="PROSITE" id="PS00518">
    <property type="entry name" value="ZF_RING_1"/>
    <property type="match status" value="1"/>
</dbReference>
<name>A0A1Y2GJI3_9FUNG</name>
<dbReference type="SMART" id="SM00490">
    <property type="entry name" value="HELICc"/>
    <property type="match status" value="1"/>
</dbReference>
<gene>
    <name evidence="14" type="ORF">BCR41DRAFT_378062</name>
</gene>
<dbReference type="GO" id="GO:0004386">
    <property type="term" value="F:helicase activity"/>
    <property type="evidence" value="ECO:0007669"/>
    <property type="project" value="UniProtKB-KW"/>
</dbReference>
<dbReference type="FunCoup" id="A0A1Y2GJI3">
    <property type="interactions" value="369"/>
</dbReference>
<dbReference type="Proteomes" id="UP000193648">
    <property type="component" value="Unassembled WGS sequence"/>
</dbReference>
<dbReference type="InterPro" id="IPR038718">
    <property type="entry name" value="SNF2-like_sf"/>
</dbReference>
<feature type="compositionally biased region" description="Basic and acidic residues" evidence="10">
    <location>
        <begin position="429"/>
        <end position="447"/>
    </location>
</feature>
<dbReference type="InterPro" id="IPR001650">
    <property type="entry name" value="Helicase_C-like"/>
</dbReference>
<dbReference type="Pfam" id="PF00176">
    <property type="entry name" value="SNF2-rel_dom"/>
    <property type="match status" value="1"/>
</dbReference>
<dbReference type="Gene3D" id="3.40.50.300">
    <property type="entry name" value="P-loop containing nucleotide triphosphate hydrolases"/>
    <property type="match status" value="1"/>
</dbReference>
<feature type="domain" description="Helicase C-terminal" evidence="13">
    <location>
        <begin position="469"/>
        <end position="625"/>
    </location>
</feature>
<evidence type="ECO:0000256" key="8">
    <source>
        <dbReference type="ARBA" id="ARBA00022840"/>
    </source>
</evidence>
<dbReference type="InterPro" id="IPR017907">
    <property type="entry name" value="Znf_RING_CS"/>
</dbReference>
<dbReference type="CDD" id="cd18008">
    <property type="entry name" value="DEXDc_SHPRH-like"/>
    <property type="match status" value="1"/>
</dbReference>
<dbReference type="Gene3D" id="3.30.40.10">
    <property type="entry name" value="Zinc/RING finger domain, C3HC4 (zinc finger)"/>
    <property type="match status" value="1"/>
</dbReference>
<dbReference type="SMART" id="SM00184">
    <property type="entry name" value="RING"/>
    <property type="match status" value="1"/>
</dbReference>
<dbReference type="InterPro" id="IPR050628">
    <property type="entry name" value="SNF2_RAD54_helicase_TF"/>
</dbReference>
<organism evidence="14 15">
    <name type="scientific">Lobosporangium transversale</name>
    <dbReference type="NCBI Taxonomy" id="64571"/>
    <lineage>
        <taxon>Eukaryota</taxon>
        <taxon>Fungi</taxon>
        <taxon>Fungi incertae sedis</taxon>
        <taxon>Mucoromycota</taxon>
        <taxon>Mortierellomycotina</taxon>
        <taxon>Mortierellomycetes</taxon>
        <taxon>Mortierellales</taxon>
        <taxon>Mortierellaceae</taxon>
        <taxon>Lobosporangium</taxon>
    </lineage>
</organism>
<dbReference type="GO" id="GO:0005524">
    <property type="term" value="F:ATP binding"/>
    <property type="evidence" value="ECO:0007669"/>
    <property type="project" value="UniProtKB-KW"/>
</dbReference>
<feature type="domain" description="Helicase ATP-binding" evidence="12">
    <location>
        <begin position="1"/>
        <end position="197"/>
    </location>
</feature>
<dbReference type="PROSITE" id="PS51192">
    <property type="entry name" value="HELICASE_ATP_BIND_1"/>
    <property type="match status" value="1"/>
</dbReference>
<keyword evidence="7" id="KW-0862">Zinc</keyword>
<dbReference type="PANTHER" id="PTHR45626">
    <property type="entry name" value="TRANSCRIPTION TERMINATION FACTOR 2-RELATED"/>
    <property type="match status" value="1"/>
</dbReference>
<dbReference type="CDD" id="cd18793">
    <property type="entry name" value="SF2_C_SNF"/>
    <property type="match status" value="1"/>
</dbReference>
<dbReference type="SUPFAM" id="SSF52540">
    <property type="entry name" value="P-loop containing nucleoside triphosphate hydrolases"/>
    <property type="match status" value="2"/>
</dbReference>
<dbReference type="InterPro" id="IPR001841">
    <property type="entry name" value="Znf_RING"/>
</dbReference>
<reference evidence="14 15" key="1">
    <citation type="submission" date="2016-07" db="EMBL/GenBank/DDBJ databases">
        <title>Pervasive Adenine N6-methylation of Active Genes in Fungi.</title>
        <authorList>
            <consortium name="DOE Joint Genome Institute"/>
            <person name="Mondo S.J."/>
            <person name="Dannebaum R.O."/>
            <person name="Kuo R.C."/>
            <person name="Labutti K."/>
            <person name="Haridas S."/>
            <person name="Kuo A."/>
            <person name="Salamov A."/>
            <person name="Ahrendt S.R."/>
            <person name="Lipzen A."/>
            <person name="Sullivan W."/>
            <person name="Andreopoulos W.B."/>
            <person name="Clum A."/>
            <person name="Lindquist E."/>
            <person name="Daum C."/>
            <person name="Ramamoorthy G.K."/>
            <person name="Gryganskyi A."/>
            <person name="Culley D."/>
            <person name="Magnuson J.K."/>
            <person name="James T.Y."/>
            <person name="O'Malley M.A."/>
            <person name="Stajich J.E."/>
            <person name="Spatafora J.W."/>
            <person name="Visel A."/>
            <person name="Grigoriev I.V."/>
        </authorList>
    </citation>
    <scope>NUCLEOTIDE SEQUENCE [LARGE SCALE GENOMIC DNA]</scope>
    <source>
        <strain evidence="14 15">NRRL 3116</strain>
    </source>
</reference>
<evidence type="ECO:0000313" key="14">
    <source>
        <dbReference type="EMBL" id="ORZ12900.1"/>
    </source>
</evidence>
<evidence type="ECO:0000256" key="3">
    <source>
        <dbReference type="ARBA" id="ARBA00022741"/>
    </source>
</evidence>
<keyword evidence="3" id="KW-0547">Nucleotide-binding</keyword>